<dbReference type="Gene3D" id="1.10.490.110">
    <property type="entry name" value="Uncharacterized conserved protein DUF2267"/>
    <property type="match status" value="1"/>
</dbReference>
<organism evidence="1 2">
    <name type="scientific">Goodfellowiella coeruleoviolacea</name>
    <dbReference type="NCBI Taxonomy" id="334858"/>
    <lineage>
        <taxon>Bacteria</taxon>
        <taxon>Bacillati</taxon>
        <taxon>Actinomycetota</taxon>
        <taxon>Actinomycetes</taxon>
        <taxon>Pseudonocardiales</taxon>
        <taxon>Pseudonocardiaceae</taxon>
        <taxon>Goodfellowiella</taxon>
    </lineage>
</organism>
<dbReference type="RefSeq" id="WP_253767378.1">
    <property type="nucleotide sequence ID" value="NZ_JAMTCK010000002.1"/>
</dbReference>
<evidence type="ECO:0000313" key="2">
    <source>
        <dbReference type="Proteomes" id="UP001206128"/>
    </source>
</evidence>
<gene>
    <name evidence="1" type="ORF">LX83_000914</name>
</gene>
<proteinExistence type="predicted"/>
<dbReference type="Proteomes" id="UP001206128">
    <property type="component" value="Unassembled WGS sequence"/>
</dbReference>
<comment type="caution">
    <text evidence="1">The sequence shown here is derived from an EMBL/GenBank/DDBJ whole genome shotgun (WGS) entry which is preliminary data.</text>
</comment>
<dbReference type="InterPro" id="IPR018727">
    <property type="entry name" value="DUF2267"/>
</dbReference>
<dbReference type="EMBL" id="JAMTCK010000002">
    <property type="protein sequence ID" value="MCP2164074.1"/>
    <property type="molecule type" value="Genomic_DNA"/>
</dbReference>
<protein>
    <submittedName>
        <fullName evidence="1">Uncharacterized conserved protein, DUF2267 family</fullName>
    </submittedName>
</protein>
<dbReference type="Pfam" id="PF10025">
    <property type="entry name" value="DUF2267"/>
    <property type="match status" value="1"/>
</dbReference>
<evidence type="ECO:0000313" key="1">
    <source>
        <dbReference type="EMBL" id="MCP2164074.1"/>
    </source>
</evidence>
<dbReference type="InterPro" id="IPR038282">
    <property type="entry name" value="DUF2267_sf"/>
</dbReference>
<keyword evidence="2" id="KW-1185">Reference proteome</keyword>
<dbReference type="AlphaFoldDB" id="A0AAE3KF50"/>
<sequence>MKTDEIVSAVQQSAGIDTPEHARRAVHATINVLGHRLFGGETKDLASQLPDEFAAELPERGPGERFGVGEFYQRVSDTEGLGCTPQQARQHARAVAAALKVAVTGWEFDHMAAQLPREYEDLLSTGPVQHH</sequence>
<name>A0AAE3KF50_9PSEU</name>
<reference evidence="1" key="1">
    <citation type="submission" date="2022-06" db="EMBL/GenBank/DDBJ databases">
        <title>Genomic Encyclopedia of Archaeal and Bacterial Type Strains, Phase II (KMG-II): from individual species to whole genera.</title>
        <authorList>
            <person name="Goeker M."/>
        </authorList>
    </citation>
    <scope>NUCLEOTIDE SEQUENCE</scope>
    <source>
        <strain evidence="1">DSM 43935</strain>
    </source>
</reference>
<accession>A0AAE3KF50</accession>